<dbReference type="AlphaFoldDB" id="V7HWC5"/>
<dbReference type="EMBL" id="AWWH01000066">
    <property type="protein sequence ID" value="ETA74544.1"/>
    <property type="molecule type" value="Genomic_DNA"/>
</dbReference>
<name>V7HWC5_9LACO</name>
<comment type="caution">
    <text evidence="1">The sequence shown here is derived from an EMBL/GenBank/DDBJ whole genome shotgun (WGS) entry which is preliminary data.</text>
</comment>
<dbReference type="RefSeq" id="WP_023859259.1">
    <property type="nucleotide sequence ID" value="NZ_AWWH01000066.1"/>
</dbReference>
<evidence type="ECO:0000313" key="2">
    <source>
        <dbReference type="Proteomes" id="UP000018559"/>
    </source>
</evidence>
<protein>
    <submittedName>
        <fullName evidence="1">Uncharacterized protein</fullName>
    </submittedName>
</protein>
<reference evidence="1 2" key="1">
    <citation type="journal article" date="2014" name="Genome Announc.">
        <title>The Genome of the Predominant Equine Lactobacillus Species, Lactobacillus equi, Is Reflective of Its Lifestyle Adaptations to an Herbivorous Host.</title>
        <authorList>
            <person name="O'Donnell M.M."/>
            <person name="Harris H.M."/>
            <person name="O'Toole P.W."/>
            <person name="Ross R.P."/>
        </authorList>
    </citation>
    <scope>NUCLEOTIDE SEQUENCE [LARGE SCALE GENOMIC DNA]</scope>
    <source>
        <strain evidence="1 2">DPC 6820</strain>
    </source>
</reference>
<proteinExistence type="predicted"/>
<sequence length="70" mass="8215">MKKRVQSKIENLRKEVESYAWLMNTASPDELAYYMGDDDIVTYMFDSAQLNSKKASILVGAYRQIIKEYR</sequence>
<accession>V7HWC5</accession>
<evidence type="ECO:0000313" key="1">
    <source>
        <dbReference type="EMBL" id="ETA74544.1"/>
    </source>
</evidence>
<dbReference type="Proteomes" id="UP000018559">
    <property type="component" value="Unassembled WGS sequence"/>
</dbReference>
<organism evidence="1 2">
    <name type="scientific">Ligilactobacillus equi DPC 6820</name>
    <dbReference type="NCBI Taxonomy" id="1392007"/>
    <lineage>
        <taxon>Bacteria</taxon>
        <taxon>Bacillati</taxon>
        <taxon>Bacillota</taxon>
        <taxon>Bacilli</taxon>
        <taxon>Lactobacillales</taxon>
        <taxon>Lactobacillaceae</taxon>
        <taxon>Ligilactobacillus</taxon>
    </lineage>
</organism>
<keyword evidence="2" id="KW-1185">Reference proteome</keyword>
<gene>
    <name evidence="1" type="ORF">LEQ_0409</name>
</gene>